<dbReference type="GO" id="GO:0003676">
    <property type="term" value="F:nucleic acid binding"/>
    <property type="evidence" value="ECO:0007669"/>
    <property type="project" value="InterPro"/>
</dbReference>
<dbReference type="InterPro" id="IPR029063">
    <property type="entry name" value="SAM-dependent_MTases_sf"/>
</dbReference>
<sequence>MNKDHTRKVLEEIQAQKKNLLRQTILVENTLEAAITNTVAAAVLNPTQRQALTQANTTSYGYFIATDSAFGNTILPELEQYLQRVQGFDKPKVVLEQYETRPHIASCMLFTIASNGDIEEKSVMDLGCGCGMLTIGSSLLSADVVYALDIDSDALNIAQSNVYEFEMTNVDFVNVDVTSLTWHGGVDTVVMNPPFGTKTKGVDVLFIEKALEMTQENCGVVYSLHKTSTRKYITTRFQNRPLKCQVVAELRYDLPATYKFHKKQSVDIEVDLWRFQHI</sequence>
<dbReference type="PANTHER" id="PTHR23290">
    <property type="entry name" value="RRNA N6-ADENOSINE-METHYLTRANSFERASE METTL5"/>
    <property type="match status" value="1"/>
</dbReference>
<dbReference type="SUPFAM" id="SSF53335">
    <property type="entry name" value="S-adenosyl-L-methionine-dependent methyltransferases"/>
    <property type="match status" value="1"/>
</dbReference>
<dbReference type="Pfam" id="PF15925">
    <property type="entry name" value="SOSSC"/>
    <property type="match status" value="1"/>
</dbReference>
<dbReference type="PANTHER" id="PTHR23290:SF0">
    <property type="entry name" value="RRNA N6-ADENOSINE-METHYLTRANSFERASE METTL5"/>
    <property type="match status" value="1"/>
</dbReference>
<name>A0A9N6WW30_9CRUS</name>
<dbReference type="InterPro" id="IPR002052">
    <property type="entry name" value="DNA_methylase_N6_adenine_CS"/>
</dbReference>
<organism evidence="4">
    <name type="scientific">Lynceus sp. MCZ IZ 141354</name>
    <dbReference type="NCBI Taxonomy" id="1930659"/>
    <lineage>
        <taxon>Eukaryota</taxon>
        <taxon>Metazoa</taxon>
        <taxon>Ecdysozoa</taxon>
        <taxon>Arthropoda</taxon>
        <taxon>Crustacea</taxon>
        <taxon>Branchiopoda</taxon>
        <taxon>Diplostraca</taxon>
        <taxon>Laevicaudata</taxon>
        <taxon>Lynceidae</taxon>
        <taxon>Lynceus</taxon>
    </lineage>
</organism>
<dbReference type="InterPro" id="IPR051720">
    <property type="entry name" value="rRNA_MeTrfase/Polyamine_Synth"/>
</dbReference>
<evidence type="ECO:0000259" key="3">
    <source>
        <dbReference type="Pfam" id="PF05175"/>
    </source>
</evidence>
<comment type="similarity">
    <text evidence="1">Belongs to the methyltransferase superfamily. PrmA family.</text>
</comment>
<dbReference type="EMBL" id="OC989105">
    <property type="protein sequence ID" value="CAG4645760.1"/>
    <property type="molecule type" value="Genomic_DNA"/>
</dbReference>
<protein>
    <recommendedName>
        <fullName evidence="2">Methyltransferase-like protein 5</fullName>
    </recommendedName>
</protein>
<reference evidence="4" key="1">
    <citation type="submission" date="2021-04" db="EMBL/GenBank/DDBJ databases">
        <authorList>
            <person name="Cornetti L."/>
        </authorList>
    </citation>
    <scope>NUCLEOTIDE SEQUENCE</scope>
</reference>
<gene>
    <name evidence="4" type="primary">EOG090X0BVL</name>
</gene>
<dbReference type="InterPro" id="IPR007848">
    <property type="entry name" value="Small_mtfrase_dom"/>
</dbReference>
<evidence type="ECO:0000256" key="1">
    <source>
        <dbReference type="ARBA" id="ARBA00009741"/>
    </source>
</evidence>
<feature type="domain" description="Methyltransferase small" evidence="3">
    <location>
        <begin position="115"/>
        <end position="216"/>
    </location>
</feature>
<accession>A0A9N6WW30</accession>
<proteinExistence type="inferred from homology"/>
<dbReference type="Gene3D" id="3.40.50.150">
    <property type="entry name" value="Vaccinia Virus protein VP39"/>
    <property type="match status" value="1"/>
</dbReference>
<dbReference type="Pfam" id="PF05175">
    <property type="entry name" value="MTS"/>
    <property type="match status" value="1"/>
</dbReference>
<dbReference type="GO" id="GO:0070876">
    <property type="term" value="C:SOSS complex"/>
    <property type="evidence" value="ECO:0007669"/>
    <property type="project" value="InterPro"/>
</dbReference>
<evidence type="ECO:0000313" key="4">
    <source>
        <dbReference type="EMBL" id="CAG4645760.1"/>
    </source>
</evidence>
<dbReference type="AlphaFoldDB" id="A0A9N6WW30"/>
<dbReference type="GO" id="GO:0008988">
    <property type="term" value="F:rRNA (adenine-N6-)-methyltransferase activity"/>
    <property type="evidence" value="ECO:0007669"/>
    <property type="project" value="TreeGrafter"/>
</dbReference>
<evidence type="ECO:0000256" key="2">
    <source>
        <dbReference type="ARBA" id="ARBA00041374"/>
    </source>
</evidence>
<dbReference type="CDD" id="cd02440">
    <property type="entry name" value="AdoMet_MTases"/>
    <property type="match status" value="1"/>
</dbReference>
<dbReference type="GO" id="GO:0006281">
    <property type="term" value="P:DNA repair"/>
    <property type="evidence" value="ECO:0007669"/>
    <property type="project" value="InterPro"/>
</dbReference>
<dbReference type="PROSITE" id="PS00092">
    <property type="entry name" value="N6_MTASE"/>
    <property type="match status" value="1"/>
</dbReference>
<dbReference type="InterPro" id="IPR031821">
    <property type="entry name" value="SOSSC"/>
</dbReference>